<dbReference type="STRING" id="1860102.ACCAA_720012"/>
<organism evidence="3 4">
    <name type="scientific">Candidatus Accumulibacter aalborgensis</name>
    <dbReference type="NCBI Taxonomy" id="1860102"/>
    <lineage>
        <taxon>Bacteria</taxon>
        <taxon>Pseudomonadati</taxon>
        <taxon>Pseudomonadota</taxon>
        <taxon>Betaproteobacteria</taxon>
        <taxon>Candidatus Accumulibacter</taxon>
    </lineage>
</organism>
<evidence type="ECO:0000313" key="3">
    <source>
        <dbReference type="EMBL" id="SBT09524.1"/>
    </source>
</evidence>
<accession>A0A1A8XX10</accession>
<feature type="region of interest" description="Disordered" evidence="1">
    <location>
        <begin position="510"/>
        <end position="578"/>
    </location>
</feature>
<dbReference type="Gene3D" id="3.40.50.300">
    <property type="entry name" value="P-loop containing nucleotide triphosphate hydrolases"/>
    <property type="match status" value="2"/>
</dbReference>
<feature type="compositionally biased region" description="Basic and acidic residues" evidence="1">
    <location>
        <begin position="510"/>
        <end position="524"/>
    </location>
</feature>
<dbReference type="RefSeq" id="WP_186408866.1">
    <property type="nucleotide sequence ID" value="NZ_FLQX01000152.1"/>
</dbReference>
<dbReference type="PANTHER" id="PTHR34383">
    <property type="entry name" value="POLYPHOSPHATE:AMP PHOSPHOTRANSFERASE-RELATED"/>
    <property type="match status" value="1"/>
</dbReference>
<dbReference type="PANTHER" id="PTHR34383:SF3">
    <property type="entry name" value="POLYPHOSPHATE:AMP PHOSPHOTRANSFERASE"/>
    <property type="match status" value="1"/>
</dbReference>
<evidence type="ECO:0000313" key="4">
    <source>
        <dbReference type="Proteomes" id="UP000199169"/>
    </source>
</evidence>
<dbReference type="Pfam" id="PF03976">
    <property type="entry name" value="PPK2"/>
    <property type="match status" value="2"/>
</dbReference>
<feature type="domain" description="Polyphosphate kinase-2-related" evidence="2">
    <location>
        <begin position="268"/>
        <end position="492"/>
    </location>
</feature>
<keyword evidence="3" id="KW-0808">Transferase</keyword>
<sequence length="578" mass="65988">MFESAELGHKIDKETFRAEEPKLRAALLEAQDQLRENGSFPVVILISGVDGSGKGETINTLYEWMDPRYMSTHAFYTPTAEERARPSMWRYWRALPPKGRTGIFSGSWYSQPIAERISNDLSRSDFDQRMGELNRFEAMLVNEGALVLKFWIHLSKDAQRERLKGIEANPLTRWRVTKASWDRLKTYDKLQEVAGHLLRTSNTPWAPWIIVEGTDDRYRSLTIGKTILDSLQKRLADTRDQNSPVAPPLSPRIDRLDVLSSLDMAQSLAKKVYETELATWQGRLSELMRHPDFRKRALILAFEGSDAAGKGGAIRRITSAMDARQYQIVPIAAPTEEERAQPYLWRFWRHMPRLGRAVIFDRTWYGRVLVERVEGFCSDADWLRAYAELNDFEHDLWRAGGIVIKFWLQISDEEQLKRFDERGQIEHKRYKITEEDWRNREKAGAYHNAVCDMVDRTSSGTAPWTLVEANDKYFARIKVLRTICERIEKELKLSPMKDVKAIPVRGVKAEAANESKDGDLKDAKSGGAPTEATADQAKEAKEARAETAKEAKEAKAAAAKETKVAKAGKTREKARPAA</sequence>
<name>A0A1A8XX10_9PROT</name>
<evidence type="ECO:0000259" key="2">
    <source>
        <dbReference type="Pfam" id="PF03976"/>
    </source>
</evidence>
<protein>
    <submittedName>
        <fullName evidence="3">Putative Polyphosphate:AMP phosphotransferase</fullName>
    </submittedName>
</protein>
<evidence type="ECO:0000256" key="1">
    <source>
        <dbReference type="SAM" id="MobiDB-lite"/>
    </source>
</evidence>
<gene>
    <name evidence="3" type="ORF">ACCAA_720012</name>
</gene>
<keyword evidence="4" id="KW-1185">Reference proteome</keyword>
<dbReference type="AlphaFoldDB" id="A0A1A8XX10"/>
<proteinExistence type="predicted"/>
<feature type="compositionally biased region" description="Basic and acidic residues" evidence="1">
    <location>
        <begin position="536"/>
        <end position="578"/>
    </location>
</feature>
<dbReference type="GO" id="GO:0006797">
    <property type="term" value="P:polyphosphate metabolic process"/>
    <property type="evidence" value="ECO:0007669"/>
    <property type="project" value="InterPro"/>
</dbReference>
<feature type="domain" description="Polyphosphate kinase-2-related" evidence="2">
    <location>
        <begin position="11"/>
        <end position="234"/>
    </location>
</feature>
<dbReference type="InterPro" id="IPR022489">
    <property type="entry name" value="PolyP_AMP_Tfrase"/>
</dbReference>
<reference evidence="3 4" key="1">
    <citation type="submission" date="2016-06" db="EMBL/GenBank/DDBJ databases">
        <authorList>
            <person name="Kjaerup R.B."/>
            <person name="Dalgaard T.S."/>
            <person name="Juul-Madsen H.R."/>
        </authorList>
    </citation>
    <scope>NUCLEOTIDE SEQUENCE [LARGE SCALE GENOMIC DNA]</scope>
    <source>
        <strain evidence="3">3</strain>
    </source>
</reference>
<dbReference type="SUPFAM" id="SSF52540">
    <property type="entry name" value="P-loop containing nucleoside triphosphate hydrolases"/>
    <property type="match status" value="2"/>
</dbReference>
<dbReference type="InterPro" id="IPR027417">
    <property type="entry name" value="P-loop_NTPase"/>
</dbReference>
<dbReference type="NCBIfam" id="TIGR03708">
    <property type="entry name" value="poly_P_AMP_trns"/>
    <property type="match status" value="1"/>
</dbReference>
<dbReference type="EMBL" id="FLQX01000152">
    <property type="protein sequence ID" value="SBT09524.1"/>
    <property type="molecule type" value="Genomic_DNA"/>
</dbReference>
<dbReference type="GO" id="GO:0043751">
    <property type="term" value="F:polyphosphate:AMP phosphotransferase activity"/>
    <property type="evidence" value="ECO:0007669"/>
    <property type="project" value="InterPro"/>
</dbReference>
<dbReference type="InterPro" id="IPR022488">
    <property type="entry name" value="PPK2-related"/>
</dbReference>
<dbReference type="Proteomes" id="UP000199169">
    <property type="component" value="Unassembled WGS sequence"/>
</dbReference>